<organism evidence="10 11">
    <name type="scientific">Steinernema hermaphroditum</name>
    <dbReference type="NCBI Taxonomy" id="289476"/>
    <lineage>
        <taxon>Eukaryota</taxon>
        <taxon>Metazoa</taxon>
        <taxon>Ecdysozoa</taxon>
        <taxon>Nematoda</taxon>
        <taxon>Chromadorea</taxon>
        <taxon>Rhabditida</taxon>
        <taxon>Tylenchina</taxon>
        <taxon>Panagrolaimomorpha</taxon>
        <taxon>Strongyloidoidea</taxon>
        <taxon>Steinernematidae</taxon>
        <taxon>Steinernema</taxon>
    </lineage>
</organism>
<dbReference type="EMBL" id="JAUCMV010000005">
    <property type="protein sequence ID" value="KAK0399411.1"/>
    <property type="molecule type" value="Genomic_DNA"/>
</dbReference>
<evidence type="ECO:0000256" key="2">
    <source>
        <dbReference type="ARBA" id="ARBA00007397"/>
    </source>
</evidence>
<dbReference type="SUPFAM" id="SSF46689">
    <property type="entry name" value="Homeodomain-like"/>
    <property type="match status" value="1"/>
</dbReference>
<dbReference type="PRINTS" id="PR00024">
    <property type="entry name" value="HOMEOBOX"/>
</dbReference>
<dbReference type="AlphaFoldDB" id="A0AA39H555"/>
<feature type="domain" description="Homeobox" evidence="9">
    <location>
        <begin position="147"/>
        <end position="207"/>
    </location>
</feature>
<keyword evidence="5 6" id="KW-0539">Nucleus</keyword>
<keyword evidence="11" id="KW-1185">Reference proteome</keyword>
<name>A0AA39H555_9BILA</name>
<evidence type="ECO:0000313" key="11">
    <source>
        <dbReference type="Proteomes" id="UP001175271"/>
    </source>
</evidence>
<dbReference type="Pfam" id="PF00046">
    <property type="entry name" value="Homeodomain"/>
    <property type="match status" value="1"/>
</dbReference>
<dbReference type="Proteomes" id="UP001175271">
    <property type="component" value="Unassembled WGS sequence"/>
</dbReference>
<feature type="compositionally biased region" description="Low complexity" evidence="8">
    <location>
        <begin position="210"/>
        <end position="226"/>
    </location>
</feature>
<accession>A0AA39H555</accession>
<dbReference type="InterPro" id="IPR001356">
    <property type="entry name" value="HD"/>
</dbReference>
<dbReference type="GO" id="GO:0030182">
    <property type="term" value="P:neuron differentiation"/>
    <property type="evidence" value="ECO:0007669"/>
    <property type="project" value="TreeGrafter"/>
</dbReference>
<dbReference type="GO" id="GO:0000978">
    <property type="term" value="F:RNA polymerase II cis-regulatory region sequence-specific DNA binding"/>
    <property type="evidence" value="ECO:0007669"/>
    <property type="project" value="TreeGrafter"/>
</dbReference>
<gene>
    <name evidence="10" type="ORF">QR680_003034</name>
</gene>
<proteinExistence type="inferred from homology"/>
<keyword evidence="3 6" id="KW-0238">DNA-binding</keyword>
<dbReference type="GO" id="GO:0005634">
    <property type="term" value="C:nucleus"/>
    <property type="evidence" value="ECO:0007669"/>
    <property type="project" value="UniProtKB-SubCell"/>
</dbReference>
<feature type="DNA-binding region" description="Homeobox" evidence="6">
    <location>
        <begin position="149"/>
        <end position="208"/>
    </location>
</feature>
<reference evidence="10" key="1">
    <citation type="submission" date="2023-06" db="EMBL/GenBank/DDBJ databases">
        <title>Genomic analysis of the entomopathogenic nematode Steinernema hermaphroditum.</title>
        <authorList>
            <person name="Schwarz E.M."/>
            <person name="Heppert J.K."/>
            <person name="Baniya A."/>
            <person name="Schwartz H.T."/>
            <person name="Tan C.-H."/>
            <person name="Antoshechkin I."/>
            <person name="Sternberg P.W."/>
            <person name="Goodrich-Blair H."/>
            <person name="Dillman A.R."/>
        </authorList>
    </citation>
    <scope>NUCLEOTIDE SEQUENCE</scope>
    <source>
        <strain evidence="10">PS9179</strain>
        <tissue evidence="10">Whole animal</tissue>
    </source>
</reference>
<dbReference type="InterPro" id="IPR017970">
    <property type="entry name" value="Homeobox_CS"/>
</dbReference>
<evidence type="ECO:0000256" key="4">
    <source>
        <dbReference type="ARBA" id="ARBA00023155"/>
    </source>
</evidence>
<evidence type="ECO:0000256" key="6">
    <source>
        <dbReference type="PROSITE-ProRule" id="PRU00108"/>
    </source>
</evidence>
<evidence type="ECO:0000313" key="10">
    <source>
        <dbReference type="EMBL" id="KAK0399411.1"/>
    </source>
</evidence>
<evidence type="ECO:0000256" key="8">
    <source>
        <dbReference type="SAM" id="MobiDB-lite"/>
    </source>
</evidence>
<evidence type="ECO:0000256" key="3">
    <source>
        <dbReference type="ARBA" id="ARBA00023125"/>
    </source>
</evidence>
<dbReference type="CDD" id="cd00086">
    <property type="entry name" value="homeodomain"/>
    <property type="match status" value="1"/>
</dbReference>
<dbReference type="Gene3D" id="1.10.10.60">
    <property type="entry name" value="Homeodomain-like"/>
    <property type="match status" value="1"/>
</dbReference>
<dbReference type="PANTHER" id="PTHR24339">
    <property type="entry name" value="HOMEOBOX PROTEIN EMX-RELATED"/>
    <property type="match status" value="1"/>
</dbReference>
<dbReference type="InterPro" id="IPR020479">
    <property type="entry name" value="HD_metazoa"/>
</dbReference>
<dbReference type="InterPro" id="IPR009057">
    <property type="entry name" value="Homeodomain-like_sf"/>
</dbReference>
<dbReference type="PANTHER" id="PTHR24339:SF69">
    <property type="entry name" value="HOMEOBOX PROTEIN CEH-5"/>
    <property type="match status" value="1"/>
</dbReference>
<dbReference type="PROSITE" id="PS00027">
    <property type="entry name" value="HOMEOBOX_1"/>
    <property type="match status" value="1"/>
</dbReference>
<protein>
    <recommendedName>
        <fullName evidence="9">Homeobox domain-containing protein</fullName>
    </recommendedName>
</protein>
<keyword evidence="4 6" id="KW-0371">Homeobox</keyword>
<dbReference type="PROSITE" id="PS50071">
    <property type="entry name" value="HOMEOBOX_2"/>
    <property type="match status" value="1"/>
</dbReference>
<comment type="subcellular location">
    <subcellularLocation>
        <location evidence="1 6 7">Nucleus</location>
    </subcellularLocation>
</comment>
<evidence type="ECO:0000256" key="5">
    <source>
        <dbReference type="ARBA" id="ARBA00023242"/>
    </source>
</evidence>
<sequence length="278" mass="31907">MSRQPSNGFIGCVYFMKFAVLSIVILPLVYAAGGIAEMKGITGYAPYLGSGNQEIAGEYYVSKGQLPYSSYYMYNRPYYQQYYSPCRRNGYNGYNYNYNNNNNYNYNYNNQPTLPMSHLPEYCQVMRVKGTNGEIKELVFPKALDLDRPKRPRTTFTPEQLRRLEAEFEKNPYLVGDERSKLANTLSLTDTQVKVWFQNRRTKCKRKNVSISPDSSGHSSESTSTSPFQQPVVPVATSLPQTWTEYAPPFPYFHPFQTANYDLLQPPQSGYPSLPHHC</sequence>
<dbReference type="SMART" id="SM00389">
    <property type="entry name" value="HOX"/>
    <property type="match status" value="1"/>
</dbReference>
<evidence type="ECO:0000256" key="1">
    <source>
        <dbReference type="ARBA" id="ARBA00004123"/>
    </source>
</evidence>
<dbReference type="FunFam" id="1.10.10.60:FF:000081">
    <property type="entry name" value="Empty spiracles homeobox 2"/>
    <property type="match status" value="1"/>
</dbReference>
<comment type="caution">
    <text evidence="10">The sequence shown here is derived from an EMBL/GenBank/DDBJ whole genome shotgun (WGS) entry which is preliminary data.</text>
</comment>
<feature type="region of interest" description="Disordered" evidence="8">
    <location>
        <begin position="207"/>
        <end position="229"/>
    </location>
</feature>
<dbReference type="GO" id="GO:0007420">
    <property type="term" value="P:brain development"/>
    <property type="evidence" value="ECO:0007669"/>
    <property type="project" value="TreeGrafter"/>
</dbReference>
<comment type="similarity">
    <text evidence="2">Belongs to the EMX homeobox family.</text>
</comment>
<evidence type="ECO:0000259" key="9">
    <source>
        <dbReference type="PROSITE" id="PS50071"/>
    </source>
</evidence>
<dbReference type="GO" id="GO:0000981">
    <property type="term" value="F:DNA-binding transcription factor activity, RNA polymerase II-specific"/>
    <property type="evidence" value="ECO:0007669"/>
    <property type="project" value="InterPro"/>
</dbReference>
<dbReference type="InterPro" id="IPR050877">
    <property type="entry name" value="EMX-VAX-Noto_Homeobox_TFs"/>
</dbReference>
<evidence type="ECO:0000256" key="7">
    <source>
        <dbReference type="RuleBase" id="RU000682"/>
    </source>
</evidence>